<sequence length="125" mass="12953">MISRETLEAARVAALSKLGRTGETTLAKLEAAGLVVVRRADLPPVTGQGVKVLEGVTVQTPANWREPWPVTVYAPDGQVLHLVALRAAAAAIGEAVQLQAVMGHQLNVAVARDEGLLLSATAVSG</sequence>
<name>A0ABV9I4D7_9DEIO</name>
<comment type="caution">
    <text evidence="1">The sequence shown here is derived from an EMBL/GenBank/DDBJ whole genome shotgun (WGS) entry which is preliminary data.</text>
</comment>
<dbReference type="RefSeq" id="WP_380060054.1">
    <property type="nucleotide sequence ID" value="NZ_JBHSEI010000001.1"/>
</dbReference>
<dbReference type="EMBL" id="JBHSEI010000001">
    <property type="protein sequence ID" value="MFC4637017.1"/>
    <property type="molecule type" value="Genomic_DNA"/>
</dbReference>
<reference evidence="2" key="1">
    <citation type="journal article" date="2019" name="Int. J. Syst. Evol. Microbiol.">
        <title>The Global Catalogue of Microorganisms (GCM) 10K type strain sequencing project: providing services to taxonomists for standard genome sequencing and annotation.</title>
        <authorList>
            <consortium name="The Broad Institute Genomics Platform"/>
            <consortium name="The Broad Institute Genome Sequencing Center for Infectious Disease"/>
            <person name="Wu L."/>
            <person name="Ma J."/>
        </authorList>
    </citation>
    <scope>NUCLEOTIDE SEQUENCE [LARGE SCALE GENOMIC DNA]</scope>
    <source>
        <strain evidence="2">CCUG 55995</strain>
    </source>
</reference>
<evidence type="ECO:0000313" key="2">
    <source>
        <dbReference type="Proteomes" id="UP001595952"/>
    </source>
</evidence>
<evidence type="ECO:0000313" key="1">
    <source>
        <dbReference type="EMBL" id="MFC4637017.1"/>
    </source>
</evidence>
<gene>
    <name evidence="1" type="ORF">ACFO0D_01565</name>
</gene>
<keyword evidence="2" id="KW-1185">Reference proteome</keyword>
<organism evidence="1 2">
    <name type="scientific">Deinococcus hohokamensis</name>
    <dbReference type="NCBI Taxonomy" id="309883"/>
    <lineage>
        <taxon>Bacteria</taxon>
        <taxon>Thermotogati</taxon>
        <taxon>Deinococcota</taxon>
        <taxon>Deinococci</taxon>
        <taxon>Deinococcales</taxon>
        <taxon>Deinococcaceae</taxon>
        <taxon>Deinococcus</taxon>
    </lineage>
</organism>
<dbReference type="Proteomes" id="UP001595952">
    <property type="component" value="Unassembled WGS sequence"/>
</dbReference>
<accession>A0ABV9I4D7</accession>
<protein>
    <submittedName>
        <fullName evidence="1">Uncharacterized protein</fullName>
    </submittedName>
</protein>
<proteinExistence type="predicted"/>